<reference evidence="1 2" key="1">
    <citation type="journal article" date="2019" name="Sci. Rep.">
        <title>Orb-weaving spider Araneus ventricosus genome elucidates the spidroin gene catalogue.</title>
        <authorList>
            <person name="Kono N."/>
            <person name="Nakamura H."/>
            <person name="Ohtoshi R."/>
            <person name="Moran D.A.P."/>
            <person name="Shinohara A."/>
            <person name="Yoshida Y."/>
            <person name="Fujiwara M."/>
            <person name="Mori M."/>
            <person name="Tomita M."/>
            <person name="Arakawa K."/>
        </authorList>
    </citation>
    <scope>NUCLEOTIDE SEQUENCE [LARGE SCALE GENOMIC DNA]</scope>
</reference>
<protein>
    <submittedName>
        <fullName evidence="1">Uncharacterized protein</fullName>
    </submittedName>
</protein>
<evidence type="ECO:0000313" key="2">
    <source>
        <dbReference type="Proteomes" id="UP000499080"/>
    </source>
</evidence>
<sequence>MKTGLRRLPLSVQTEYQGGGGLWGFFFLWKLNILPPRENQGYLRNGISPLRVRSATTQVRASSPGKVLRIGPRIQWSGELTGSCATTKSSNWRSLSVKPILGDAVDYASILFTISTRSASVYLELFASELRGVVSVENL</sequence>
<comment type="caution">
    <text evidence="1">The sequence shown here is derived from an EMBL/GenBank/DDBJ whole genome shotgun (WGS) entry which is preliminary data.</text>
</comment>
<proteinExistence type="predicted"/>
<dbReference type="EMBL" id="BGPR01035845">
    <property type="protein sequence ID" value="GBO10857.1"/>
    <property type="molecule type" value="Genomic_DNA"/>
</dbReference>
<dbReference type="Proteomes" id="UP000499080">
    <property type="component" value="Unassembled WGS sequence"/>
</dbReference>
<gene>
    <name evidence="1" type="ORF">AVEN_256839_1</name>
</gene>
<evidence type="ECO:0000313" key="1">
    <source>
        <dbReference type="EMBL" id="GBO10857.1"/>
    </source>
</evidence>
<accession>A0A4Y2UH25</accession>
<dbReference type="AlphaFoldDB" id="A0A4Y2UH25"/>
<name>A0A4Y2UH25_ARAVE</name>
<organism evidence="1 2">
    <name type="scientific">Araneus ventricosus</name>
    <name type="common">Orbweaver spider</name>
    <name type="synonym">Epeira ventricosa</name>
    <dbReference type="NCBI Taxonomy" id="182803"/>
    <lineage>
        <taxon>Eukaryota</taxon>
        <taxon>Metazoa</taxon>
        <taxon>Ecdysozoa</taxon>
        <taxon>Arthropoda</taxon>
        <taxon>Chelicerata</taxon>
        <taxon>Arachnida</taxon>
        <taxon>Araneae</taxon>
        <taxon>Araneomorphae</taxon>
        <taxon>Entelegynae</taxon>
        <taxon>Araneoidea</taxon>
        <taxon>Araneidae</taxon>
        <taxon>Araneus</taxon>
    </lineage>
</organism>
<keyword evidence="2" id="KW-1185">Reference proteome</keyword>